<keyword evidence="5" id="KW-1185">Reference proteome</keyword>
<name>A0A448UCC3_9NEIS</name>
<dbReference type="InterPro" id="IPR005135">
    <property type="entry name" value="Endo/exonuclease/phosphatase"/>
</dbReference>
<proteinExistence type="predicted"/>
<feature type="transmembrane region" description="Helical" evidence="2">
    <location>
        <begin position="39"/>
        <end position="58"/>
    </location>
</feature>
<protein>
    <submittedName>
        <fullName evidence="4">Uncharacterized protein conserved in bacteria</fullName>
    </submittedName>
</protein>
<keyword evidence="2" id="KW-1133">Transmembrane helix</keyword>
<dbReference type="InterPro" id="IPR036691">
    <property type="entry name" value="Endo/exonu/phosph_ase_sf"/>
</dbReference>
<feature type="region of interest" description="Disordered" evidence="1">
    <location>
        <begin position="334"/>
        <end position="373"/>
    </location>
</feature>
<organism evidence="4 5">
    <name type="scientific">Neisseria animaloris</name>
    <dbReference type="NCBI Taxonomy" id="326522"/>
    <lineage>
        <taxon>Bacteria</taxon>
        <taxon>Pseudomonadati</taxon>
        <taxon>Pseudomonadota</taxon>
        <taxon>Betaproteobacteria</taxon>
        <taxon>Neisseriales</taxon>
        <taxon>Neisseriaceae</taxon>
        <taxon>Neisseria</taxon>
    </lineage>
</organism>
<keyword evidence="2" id="KW-0812">Transmembrane</keyword>
<accession>A0A448UCC3</accession>
<dbReference type="RefSeq" id="WP_107928922.1">
    <property type="nucleotide sequence ID" value="NZ_LR134516.1"/>
</dbReference>
<evidence type="ECO:0000313" key="4">
    <source>
        <dbReference type="EMBL" id="VEJ21538.1"/>
    </source>
</evidence>
<evidence type="ECO:0000313" key="5">
    <source>
        <dbReference type="Proteomes" id="UP000268229"/>
    </source>
</evidence>
<feature type="transmembrane region" description="Helical" evidence="2">
    <location>
        <begin position="6"/>
        <end position="27"/>
    </location>
</feature>
<evidence type="ECO:0000256" key="2">
    <source>
        <dbReference type="SAM" id="Phobius"/>
    </source>
</evidence>
<dbReference type="AlphaFoldDB" id="A0A448UCC3"/>
<dbReference type="Proteomes" id="UP000268229">
    <property type="component" value="Chromosome"/>
</dbReference>
<dbReference type="STRING" id="326522.BWD08_06400"/>
<sequence length="373" mass="43170">MPDFTVTDWLLFVLLSLPILATLLPLINHNHWAFRIFDFPRLQIAAFSLLCVVLNYAFQANNHPAFVAFEILNILCFLYQLKEIAAYTRLSRPEVMRYRGEDDNRTVSLITGNVLTSNRRADLLLAQVRQYRPDVVLALESDEWWEEQLAPLEYEYGYGYTVKIPLDNLYGMHLYSRLPLRNVEIRHWVAEDIPSIVAEMQLHSGEWIRIYCLHPMPPSPTEADTSTDRDAELLLVGKEIAKNNHSVLVFGDLNDVAWSRTSRLFQQISGLLDPRKGRGLYNTFHAEYPLLRWPLDHIFHSSDFMMSEIKVLPYIGSDHFPVYGKFQFSPHAEAVQEKEEADAEEKREAEEKIAEAEPIKEVVEEKYNGKSGE</sequence>
<gene>
    <name evidence="4" type="ORF">NCTC12227_01280</name>
</gene>
<dbReference type="KEGG" id="nani:NCTC12227_01280"/>
<feature type="domain" description="Endonuclease/exonuclease/phosphatase" evidence="3">
    <location>
        <begin position="113"/>
        <end position="319"/>
    </location>
</feature>
<reference evidence="4 5" key="1">
    <citation type="submission" date="2018-12" db="EMBL/GenBank/DDBJ databases">
        <authorList>
            <consortium name="Pathogen Informatics"/>
        </authorList>
    </citation>
    <scope>NUCLEOTIDE SEQUENCE [LARGE SCALE GENOMIC DNA]</scope>
    <source>
        <strain evidence="4 5">NCTC12227</strain>
    </source>
</reference>
<dbReference type="OrthoDB" id="9796594at2"/>
<dbReference type="GO" id="GO:0003824">
    <property type="term" value="F:catalytic activity"/>
    <property type="evidence" value="ECO:0007669"/>
    <property type="project" value="InterPro"/>
</dbReference>
<dbReference type="Pfam" id="PF03372">
    <property type="entry name" value="Exo_endo_phos"/>
    <property type="match status" value="1"/>
</dbReference>
<keyword evidence="2" id="KW-0472">Membrane</keyword>
<dbReference type="SUPFAM" id="SSF56219">
    <property type="entry name" value="DNase I-like"/>
    <property type="match status" value="1"/>
</dbReference>
<dbReference type="Gene3D" id="3.60.10.10">
    <property type="entry name" value="Endonuclease/exonuclease/phosphatase"/>
    <property type="match status" value="1"/>
</dbReference>
<evidence type="ECO:0000259" key="3">
    <source>
        <dbReference type="Pfam" id="PF03372"/>
    </source>
</evidence>
<evidence type="ECO:0000256" key="1">
    <source>
        <dbReference type="SAM" id="MobiDB-lite"/>
    </source>
</evidence>
<dbReference type="EMBL" id="LR134516">
    <property type="protein sequence ID" value="VEJ21538.1"/>
    <property type="molecule type" value="Genomic_DNA"/>
</dbReference>